<keyword evidence="3" id="KW-1185">Reference proteome</keyword>
<feature type="transmembrane region" description="Helical" evidence="1">
    <location>
        <begin position="7"/>
        <end position="24"/>
    </location>
</feature>
<gene>
    <name evidence="2" type="ORF">WMO63_17765</name>
</gene>
<evidence type="ECO:0000256" key="1">
    <source>
        <dbReference type="SAM" id="Phobius"/>
    </source>
</evidence>
<feature type="transmembrane region" description="Helical" evidence="1">
    <location>
        <begin position="30"/>
        <end position="54"/>
    </location>
</feature>
<comment type="caution">
    <text evidence="2">The sequence shown here is derived from an EMBL/GenBank/DDBJ whole genome shotgun (WGS) entry which is preliminary data.</text>
</comment>
<keyword evidence="1" id="KW-0812">Transmembrane</keyword>
<keyword evidence="1" id="KW-1133">Transmembrane helix</keyword>
<accession>A0ABV1F2B7</accession>
<evidence type="ECO:0000313" key="3">
    <source>
        <dbReference type="Proteomes" id="UP001465426"/>
    </source>
</evidence>
<keyword evidence="1" id="KW-0472">Membrane</keyword>
<dbReference type="Proteomes" id="UP001465426">
    <property type="component" value="Unassembled WGS sequence"/>
</dbReference>
<evidence type="ECO:0000313" key="2">
    <source>
        <dbReference type="EMBL" id="MEQ2467505.1"/>
    </source>
</evidence>
<organism evidence="2 3">
    <name type="scientific">Niallia hominis</name>
    <dbReference type="NCBI Taxonomy" id="3133173"/>
    <lineage>
        <taxon>Bacteria</taxon>
        <taxon>Bacillati</taxon>
        <taxon>Bacillota</taxon>
        <taxon>Bacilli</taxon>
        <taxon>Bacillales</taxon>
        <taxon>Bacillaceae</taxon>
        <taxon>Niallia</taxon>
    </lineage>
</organism>
<proteinExistence type="predicted"/>
<name>A0ABV1F2B7_9BACI</name>
<reference evidence="2 3" key="1">
    <citation type="submission" date="2024-03" db="EMBL/GenBank/DDBJ databases">
        <title>Human intestinal bacterial collection.</title>
        <authorList>
            <person name="Pauvert C."/>
            <person name="Hitch T.C.A."/>
            <person name="Clavel T."/>
        </authorList>
    </citation>
    <scope>NUCLEOTIDE SEQUENCE [LARGE SCALE GENOMIC DNA]</scope>
    <source>
        <strain evidence="2 3">CLA-SR-H024</strain>
    </source>
</reference>
<dbReference type="EMBL" id="JBBMFN010000054">
    <property type="protein sequence ID" value="MEQ2467505.1"/>
    <property type="molecule type" value="Genomic_DNA"/>
</dbReference>
<sequence>MKNKGLLMKIFFLGIFAYFFIDFIKHARIIVIYPMRMSIIYVIIIIGILFYSFYQIRKKS</sequence>
<protein>
    <submittedName>
        <fullName evidence="2">Uncharacterized protein</fullName>
    </submittedName>
</protein>
<dbReference type="RefSeq" id="WP_031535883.1">
    <property type="nucleotide sequence ID" value="NZ_JBBMFN010000054.1"/>
</dbReference>